<dbReference type="PRINTS" id="PR00344">
    <property type="entry name" value="BCTRLSENSOR"/>
</dbReference>
<dbReference type="GO" id="GO:0030295">
    <property type="term" value="F:protein kinase activator activity"/>
    <property type="evidence" value="ECO:0007669"/>
    <property type="project" value="TreeGrafter"/>
</dbReference>
<dbReference type="SMART" id="SM00387">
    <property type="entry name" value="HATPase_c"/>
    <property type="match status" value="1"/>
</dbReference>
<dbReference type="GO" id="GO:0007234">
    <property type="term" value="P:osmosensory signaling via phosphorelay pathway"/>
    <property type="evidence" value="ECO:0007669"/>
    <property type="project" value="TreeGrafter"/>
</dbReference>
<dbReference type="InterPro" id="IPR035965">
    <property type="entry name" value="PAS-like_dom_sf"/>
</dbReference>
<dbReference type="InterPro" id="IPR050351">
    <property type="entry name" value="BphY/WalK/GraS-like"/>
</dbReference>
<keyword evidence="6" id="KW-0175">Coiled coil</keyword>
<comment type="catalytic activity">
    <reaction evidence="1">
        <text>ATP + protein L-histidine = ADP + protein N-phospho-L-histidine.</text>
        <dbReference type="EC" id="2.7.13.3"/>
    </reaction>
</comment>
<keyword evidence="3" id="KW-0597">Phosphoprotein</keyword>
<sequence length="454" mass="53139">MKGKTWDELWPETGQDFSAICREVLRTGEAYHVHDELNKIQRSPDGPLEDAYFSWSLHRIKLSSDDKWGLLGTSWETTERIKAAQELLEKEIRFRSTLSNMIEGCQIIGYDWRYIFINASAELHNRRPNEELMGKRYMDMWPGIEETQVFYLIKDCLQNRRAHHFENEFTFPDETTGWFDLSIQPVPEGVFILSVDITERKKAENIILKLNEELEEKVKERTAQFEASNKELEAFSYSVSHDLRAPLRHINGYVDLLTQRFNDQLPEKAQHYLTTITNASKQMGTLIDDLLQFSRTGRKEVHREKTNMNKLLKEVLEDLKPDIGNRKVDWDIQNLPEIYVDNALLKQVWMNLIDNALKYTRNKEIVKISIGHYEENKHLVFYVHDNGVGFNMQYAHKLFGVFQRLHAQTEFEGTGIGLANVQRIIHKHSGQVWAEAEPDKGATFYFSLPKNKED</sequence>
<dbReference type="InterPro" id="IPR003661">
    <property type="entry name" value="HisK_dim/P_dom"/>
</dbReference>
<dbReference type="Pfam" id="PF02518">
    <property type="entry name" value="HATPase_c"/>
    <property type="match status" value="1"/>
</dbReference>
<dbReference type="InterPro" id="IPR036890">
    <property type="entry name" value="HATPase_C_sf"/>
</dbReference>
<dbReference type="FunFam" id="1.10.287.130:FF:000070">
    <property type="entry name" value="Histidine kinase sensor protein"/>
    <property type="match status" value="1"/>
</dbReference>
<evidence type="ECO:0000256" key="5">
    <source>
        <dbReference type="ARBA" id="ARBA00022777"/>
    </source>
</evidence>
<dbReference type="GO" id="GO:0000156">
    <property type="term" value="F:phosphorelay response regulator activity"/>
    <property type="evidence" value="ECO:0007669"/>
    <property type="project" value="TreeGrafter"/>
</dbReference>
<comment type="caution">
    <text evidence="8">The sequence shown here is derived from an EMBL/GenBank/DDBJ whole genome shotgun (WGS) entry which is preliminary data.</text>
</comment>
<dbReference type="FunFam" id="3.30.565.10:FF:000006">
    <property type="entry name" value="Sensor histidine kinase WalK"/>
    <property type="match status" value="1"/>
</dbReference>
<dbReference type="SMART" id="SM00388">
    <property type="entry name" value="HisKA"/>
    <property type="match status" value="1"/>
</dbReference>
<dbReference type="InterPro" id="IPR005467">
    <property type="entry name" value="His_kinase_dom"/>
</dbReference>
<evidence type="ECO:0000313" key="8">
    <source>
        <dbReference type="EMBL" id="MPM50703.1"/>
    </source>
</evidence>
<dbReference type="InterPro" id="IPR004358">
    <property type="entry name" value="Sig_transdc_His_kin-like_C"/>
</dbReference>
<keyword evidence="4 8" id="KW-0808">Transferase</keyword>
<evidence type="ECO:0000259" key="7">
    <source>
        <dbReference type="PROSITE" id="PS50109"/>
    </source>
</evidence>
<dbReference type="Pfam" id="PF00512">
    <property type="entry name" value="HisKA"/>
    <property type="match status" value="1"/>
</dbReference>
<dbReference type="SUPFAM" id="SSF55785">
    <property type="entry name" value="PYP-like sensor domain (PAS domain)"/>
    <property type="match status" value="1"/>
</dbReference>
<dbReference type="EC" id="2.7.13.3" evidence="2"/>
<dbReference type="InterPro" id="IPR003594">
    <property type="entry name" value="HATPase_dom"/>
</dbReference>
<feature type="domain" description="Histidine kinase" evidence="7">
    <location>
        <begin position="238"/>
        <end position="452"/>
    </location>
</feature>
<accession>A0A645AIM4</accession>
<evidence type="ECO:0000256" key="6">
    <source>
        <dbReference type="SAM" id="Coils"/>
    </source>
</evidence>
<dbReference type="Gene3D" id="1.10.287.130">
    <property type="match status" value="1"/>
</dbReference>
<dbReference type="InterPro" id="IPR013656">
    <property type="entry name" value="PAS_4"/>
</dbReference>
<proteinExistence type="predicted"/>
<dbReference type="Pfam" id="PF08448">
    <property type="entry name" value="PAS_4"/>
    <property type="match status" value="2"/>
</dbReference>
<protein>
    <recommendedName>
        <fullName evidence="2">histidine kinase</fullName>
        <ecNumber evidence="2">2.7.13.3</ecNumber>
    </recommendedName>
</protein>
<dbReference type="SUPFAM" id="SSF55874">
    <property type="entry name" value="ATPase domain of HSP90 chaperone/DNA topoisomerase II/histidine kinase"/>
    <property type="match status" value="1"/>
</dbReference>
<feature type="coiled-coil region" evidence="6">
    <location>
        <begin position="200"/>
        <end position="231"/>
    </location>
</feature>
<evidence type="ECO:0000256" key="1">
    <source>
        <dbReference type="ARBA" id="ARBA00000085"/>
    </source>
</evidence>
<name>A0A645AIM4_9ZZZZ</name>
<dbReference type="PANTHER" id="PTHR42878">
    <property type="entry name" value="TWO-COMPONENT HISTIDINE KINASE"/>
    <property type="match status" value="1"/>
</dbReference>
<evidence type="ECO:0000256" key="2">
    <source>
        <dbReference type="ARBA" id="ARBA00012438"/>
    </source>
</evidence>
<dbReference type="GO" id="GO:0000155">
    <property type="term" value="F:phosphorelay sensor kinase activity"/>
    <property type="evidence" value="ECO:0007669"/>
    <property type="project" value="InterPro"/>
</dbReference>
<dbReference type="PANTHER" id="PTHR42878:SF15">
    <property type="entry name" value="BACTERIOPHYTOCHROME"/>
    <property type="match status" value="1"/>
</dbReference>
<gene>
    <name evidence="8" type="primary">sasA_252</name>
    <name evidence="8" type="ORF">SDC9_97446</name>
</gene>
<evidence type="ECO:0000256" key="4">
    <source>
        <dbReference type="ARBA" id="ARBA00022679"/>
    </source>
</evidence>
<dbReference type="InterPro" id="IPR036097">
    <property type="entry name" value="HisK_dim/P_sf"/>
</dbReference>
<organism evidence="8">
    <name type="scientific">bioreactor metagenome</name>
    <dbReference type="NCBI Taxonomy" id="1076179"/>
    <lineage>
        <taxon>unclassified sequences</taxon>
        <taxon>metagenomes</taxon>
        <taxon>ecological metagenomes</taxon>
    </lineage>
</organism>
<dbReference type="Gene3D" id="3.30.450.20">
    <property type="entry name" value="PAS domain"/>
    <property type="match status" value="2"/>
</dbReference>
<dbReference type="CDD" id="cd00082">
    <property type="entry name" value="HisKA"/>
    <property type="match status" value="1"/>
</dbReference>
<reference evidence="8" key="1">
    <citation type="submission" date="2019-08" db="EMBL/GenBank/DDBJ databases">
        <authorList>
            <person name="Kucharzyk K."/>
            <person name="Murdoch R.W."/>
            <person name="Higgins S."/>
            <person name="Loffler F."/>
        </authorList>
    </citation>
    <scope>NUCLEOTIDE SEQUENCE</scope>
</reference>
<evidence type="ECO:0000256" key="3">
    <source>
        <dbReference type="ARBA" id="ARBA00022553"/>
    </source>
</evidence>
<dbReference type="EMBL" id="VSSQ01013084">
    <property type="protein sequence ID" value="MPM50703.1"/>
    <property type="molecule type" value="Genomic_DNA"/>
</dbReference>
<keyword evidence="5 8" id="KW-0418">Kinase</keyword>
<dbReference type="AlphaFoldDB" id="A0A645AIM4"/>
<dbReference type="SUPFAM" id="SSF47384">
    <property type="entry name" value="Homodimeric domain of signal transducing histidine kinase"/>
    <property type="match status" value="1"/>
</dbReference>
<dbReference type="PROSITE" id="PS50109">
    <property type="entry name" value="HIS_KIN"/>
    <property type="match status" value="1"/>
</dbReference>
<dbReference type="Gene3D" id="3.30.565.10">
    <property type="entry name" value="Histidine kinase-like ATPase, C-terminal domain"/>
    <property type="match status" value="1"/>
</dbReference>